<evidence type="ECO:0000256" key="7">
    <source>
        <dbReference type="ARBA" id="ARBA00022807"/>
    </source>
</evidence>
<feature type="compositionally biased region" description="Low complexity" evidence="8">
    <location>
        <begin position="753"/>
        <end position="766"/>
    </location>
</feature>
<comment type="similarity">
    <text evidence="2">Belongs to the peptidase C19 family.</text>
</comment>
<dbReference type="InterPro" id="IPR001394">
    <property type="entry name" value="Peptidase_C19_UCH"/>
</dbReference>
<feature type="region of interest" description="Disordered" evidence="8">
    <location>
        <begin position="333"/>
        <end position="377"/>
    </location>
</feature>
<dbReference type="InterPro" id="IPR028889">
    <property type="entry name" value="USP"/>
</dbReference>
<proteinExistence type="inferred from homology"/>
<evidence type="ECO:0000256" key="1">
    <source>
        <dbReference type="ARBA" id="ARBA00000707"/>
    </source>
</evidence>
<feature type="compositionally biased region" description="Polar residues" evidence="8">
    <location>
        <begin position="816"/>
        <end position="826"/>
    </location>
</feature>
<accession>A0A9W8W3Y1</accession>
<keyword evidence="4" id="KW-0645">Protease</keyword>
<feature type="compositionally biased region" description="Basic and acidic residues" evidence="8">
    <location>
        <begin position="793"/>
        <end position="811"/>
    </location>
</feature>
<dbReference type="PANTHER" id="PTHR24006:SF722">
    <property type="entry name" value="UBIQUITIN CARBOXYL-TERMINAL HYDROLASE 48"/>
    <property type="match status" value="1"/>
</dbReference>
<dbReference type="Pfam" id="PF00443">
    <property type="entry name" value="UCH"/>
    <property type="match status" value="1"/>
</dbReference>
<comment type="catalytic activity">
    <reaction evidence="1">
        <text>Thiol-dependent hydrolysis of ester, thioester, amide, peptide and isopeptide bonds formed by the C-terminal Gly of ubiquitin (a 76-residue protein attached to proteins as an intracellular targeting signal).</text>
        <dbReference type="EC" id="3.4.19.12"/>
    </reaction>
</comment>
<dbReference type="PANTHER" id="PTHR24006">
    <property type="entry name" value="UBIQUITIN CARBOXYL-TERMINAL HYDROLASE"/>
    <property type="match status" value="1"/>
</dbReference>
<keyword evidence="5" id="KW-0833">Ubl conjugation pathway</keyword>
<dbReference type="GO" id="GO:0016579">
    <property type="term" value="P:protein deubiquitination"/>
    <property type="evidence" value="ECO:0007669"/>
    <property type="project" value="InterPro"/>
</dbReference>
<dbReference type="GO" id="GO:0005634">
    <property type="term" value="C:nucleus"/>
    <property type="evidence" value="ECO:0007669"/>
    <property type="project" value="UniProtKB-SubCell"/>
</dbReference>
<feature type="region of interest" description="Disordered" evidence="8">
    <location>
        <begin position="1"/>
        <end position="45"/>
    </location>
</feature>
<dbReference type="EC" id="3.4.19.12" evidence="3"/>
<feature type="compositionally biased region" description="Basic residues" evidence="8">
    <location>
        <begin position="853"/>
        <end position="872"/>
    </location>
</feature>
<dbReference type="Proteomes" id="UP001140502">
    <property type="component" value="Unassembled WGS sequence"/>
</dbReference>
<feature type="compositionally biased region" description="Polar residues" evidence="8">
    <location>
        <begin position="730"/>
        <end position="751"/>
    </location>
</feature>
<keyword evidence="6" id="KW-0378">Hydrolase</keyword>
<evidence type="ECO:0000259" key="9">
    <source>
        <dbReference type="PROSITE" id="PS50235"/>
    </source>
</evidence>
<keyword evidence="11" id="KW-1185">Reference proteome</keyword>
<feature type="compositionally biased region" description="Polar residues" evidence="8">
    <location>
        <begin position="769"/>
        <end position="784"/>
    </location>
</feature>
<comment type="caution">
    <text evidence="10">The sequence shown here is derived from an EMBL/GenBank/DDBJ whole genome shotgun (WGS) entry which is preliminary data.</text>
</comment>
<dbReference type="GO" id="GO:0005829">
    <property type="term" value="C:cytosol"/>
    <property type="evidence" value="ECO:0007669"/>
    <property type="project" value="TreeGrafter"/>
</dbReference>
<evidence type="ECO:0000256" key="5">
    <source>
        <dbReference type="ARBA" id="ARBA00022786"/>
    </source>
</evidence>
<evidence type="ECO:0000256" key="2">
    <source>
        <dbReference type="ARBA" id="ARBA00009085"/>
    </source>
</evidence>
<evidence type="ECO:0000256" key="6">
    <source>
        <dbReference type="ARBA" id="ARBA00022801"/>
    </source>
</evidence>
<dbReference type="OrthoDB" id="6287070at2759"/>
<feature type="compositionally biased region" description="Polar residues" evidence="8">
    <location>
        <begin position="661"/>
        <end position="688"/>
    </location>
</feature>
<dbReference type="SUPFAM" id="SSF54001">
    <property type="entry name" value="Cysteine proteinases"/>
    <property type="match status" value="1"/>
</dbReference>
<feature type="compositionally biased region" description="Basic and acidic residues" evidence="8">
    <location>
        <begin position="699"/>
        <end position="713"/>
    </location>
</feature>
<feature type="domain" description="USP" evidence="9">
    <location>
        <begin position="137"/>
        <end position="627"/>
    </location>
</feature>
<feature type="compositionally biased region" description="Low complexity" evidence="8">
    <location>
        <begin position="342"/>
        <end position="351"/>
    </location>
</feature>
<name>A0A9W8W3Y1_9HYPO</name>
<organism evidence="10 11">
    <name type="scientific">Fusarium piperis</name>
    <dbReference type="NCBI Taxonomy" id="1435070"/>
    <lineage>
        <taxon>Eukaryota</taxon>
        <taxon>Fungi</taxon>
        <taxon>Dikarya</taxon>
        <taxon>Ascomycota</taxon>
        <taxon>Pezizomycotina</taxon>
        <taxon>Sordariomycetes</taxon>
        <taxon>Hypocreomycetidae</taxon>
        <taxon>Hypocreales</taxon>
        <taxon>Nectriaceae</taxon>
        <taxon>Fusarium</taxon>
        <taxon>Fusarium solani species complex</taxon>
    </lineage>
</organism>
<gene>
    <name evidence="10" type="ORF">N0V84_011901</name>
</gene>
<dbReference type="PROSITE" id="PS50235">
    <property type="entry name" value="USP_3"/>
    <property type="match status" value="1"/>
</dbReference>
<evidence type="ECO:0000256" key="8">
    <source>
        <dbReference type="SAM" id="MobiDB-lite"/>
    </source>
</evidence>
<dbReference type="EMBL" id="JAPEUR010000494">
    <property type="protein sequence ID" value="KAJ4308770.1"/>
    <property type="molecule type" value="Genomic_DNA"/>
</dbReference>
<keyword evidence="7" id="KW-0788">Thiol protease</keyword>
<feature type="compositionally biased region" description="Basic and acidic residues" evidence="8">
    <location>
        <begin position="1"/>
        <end position="16"/>
    </location>
</feature>
<dbReference type="InterPro" id="IPR050164">
    <property type="entry name" value="Peptidase_C19"/>
</dbReference>
<dbReference type="GO" id="GO:0004843">
    <property type="term" value="F:cysteine-type deubiquitinase activity"/>
    <property type="evidence" value="ECO:0007669"/>
    <property type="project" value="UniProtKB-EC"/>
</dbReference>
<feature type="region of interest" description="Disordered" evidence="8">
    <location>
        <begin position="635"/>
        <end position="885"/>
    </location>
</feature>
<evidence type="ECO:0000313" key="10">
    <source>
        <dbReference type="EMBL" id="KAJ4308770.1"/>
    </source>
</evidence>
<reference evidence="10" key="1">
    <citation type="submission" date="2022-10" db="EMBL/GenBank/DDBJ databases">
        <title>Tapping the CABI collections for fungal endophytes: first genome assemblies for Collariella, Neodidymelliopsis, Ascochyta clinopodiicola, Didymella pomorum, Didymosphaeria variabile, Neocosmospora piperis and Neocucurbitaria cava.</title>
        <authorList>
            <person name="Hill R."/>
        </authorList>
    </citation>
    <scope>NUCLEOTIDE SEQUENCE</scope>
    <source>
        <strain evidence="10">IMI 366586</strain>
    </source>
</reference>
<dbReference type="InterPro" id="IPR038765">
    <property type="entry name" value="Papain-like_cys_pep_sf"/>
</dbReference>
<evidence type="ECO:0000256" key="4">
    <source>
        <dbReference type="ARBA" id="ARBA00022670"/>
    </source>
</evidence>
<dbReference type="GO" id="GO:0006508">
    <property type="term" value="P:proteolysis"/>
    <property type="evidence" value="ECO:0007669"/>
    <property type="project" value="UniProtKB-KW"/>
</dbReference>
<evidence type="ECO:0000256" key="3">
    <source>
        <dbReference type="ARBA" id="ARBA00012759"/>
    </source>
</evidence>
<evidence type="ECO:0000313" key="11">
    <source>
        <dbReference type="Proteomes" id="UP001140502"/>
    </source>
</evidence>
<protein>
    <recommendedName>
        <fullName evidence="3">ubiquitinyl hydrolase 1</fullName>
        <ecNumber evidence="3">3.4.19.12</ecNumber>
    </recommendedName>
</protein>
<dbReference type="AlphaFoldDB" id="A0A9W8W3Y1"/>
<sequence>MKEFPRKFLSLRDKNGAGRRSKSAAPAPPVPAVSDNANKNKPRPLSAGAFMAMFKTDNAKPGAKADAEKEKDTARVEEILRRLDELNITNVTADHINDIMATKFADHDPKKTVEFIDMEQKAAAGIITPYDPSVEMVGAENRGNVTCYLDALLFSMFAKLDAFECMLKNDFPEEDNRNKLVNLLRMWVNMLRTGKLVHTDLTKLIQDALADCGWSDARMLEQQDTSEAFAFITETLQLPLLSLQVDLFHQGKKDKDDHKVVYERLLNLAVPPDPEDKGIKLEDCLEEYFNAQVDVKRDSEDGKKLGVEDKSYSEAPTRKHRDTIRIITEERGEPSTPITASPTTMTPIERTPTTEKGPVLGGQDVKIKDGDVPDDEEVGEVTTIEIAQDRKPSVRGRSTSVIQRLVLDEQGRPSTPDNITVLQKAMKKGSTVVKAVTIPAWQFFRLIREFAPLLPILQALTSMVAWHALTSSEPRNNVEVALNFDQRPVVGICLKRYAMTELGHPKRHNTFIDIPDSLRLPHFMLADEIKTEEELNVLNMEYKLVLQSVICHRGDSLQSGHYIAFARVAPKLLKDNRRHNFDPPPDYEEAQWVKFDDLQIENRVTYVDDIKRALREEMPYLLFYQIVPMVDVAPPSVDDTETEPPSYNESKVSIELPPTPTRSNQLGISGQDESYFDNTPTIENSQLYPSKPPSIRLSSDSERPPRRSGEGADFHQGSLLGDSRRPSVVWTDSTSPTPNSHSPAITPNEESTASRLSRAASRFAKANRSRPNSQSGENRISFSMSRLGGLMRPSKEPLVDPKADPKADLKMDSNPLGMSSANSTGVLTTELSKESKSSTDGVEASAELEAEPHHHHHKHSHKRIKSKDKVKNKSSPQPERECTVM</sequence>
<dbReference type="Gene3D" id="3.90.70.10">
    <property type="entry name" value="Cysteine proteinases"/>
    <property type="match status" value="2"/>
</dbReference>